<dbReference type="EMBL" id="LXQA010034684">
    <property type="protein sequence ID" value="MCH97335.1"/>
    <property type="molecule type" value="Genomic_DNA"/>
</dbReference>
<dbReference type="GO" id="GO:0007005">
    <property type="term" value="P:mitochondrion organization"/>
    <property type="evidence" value="ECO:0007669"/>
    <property type="project" value="InterPro"/>
</dbReference>
<dbReference type="SUPFAM" id="SSF52490">
    <property type="entry name" value="Tubulin nucleotide-binding domain-like"/>
    <property type="match status" value="1"/>
</dbReference>
<dbReference type="InterPro" id="IPR049942">
    <property type="entry name" value="DML1/Misato"/>
</dbReference>
<name>A0A392NDW7_9FABA</name>
<protein>
    <submittedName>
        <fullName evidence="2">Misato-like protein</fullName>
    </submittedName>
</protein>
<accession>A0A392NDW7</accession>
<dbReference type="PANTHER" id="PTHR13391">
    <property type="entry name" value="MITOCHONDRIAL DISTRIBUTION REGULATOR MISATO"/>
    <property type="match status" value="1"/>
</dbReference>
<dbReference type="AlphaFoldDB" id="A0A392NDW7"/>
<evidence type="ECO:0000259" key="1">
    <source>
        <dbReference type="Pfam" id="PF14881"/>
    </source>
</evidence>
<dbReference type="Proteomes" id="UP000265520">
    <property type="component" value="Unassembled WGS sequence"/>
</dbReference>
<feature type="non-terminal residue" evidence="2">
    <location>
        <position position="1"/>
    </location>
</feature>
<evidence type="ECO:0000313" key="3">
    <source>
        <dbReference type="Proteomes" id="UP000265520"/>
    </source>
</evidence>
<dbReference type="GO" id="GO:0005737">
    <property type="term" value="C:cytoplasm"/>
    <property type="evidence" value="ECO:0007669"/>
    <property type="project" value="TreeGrafter"/>
</dbReference>
<proteinExistence type="predicted"/>
<dbReference type="InterPro" id="IPR029209">
    <property type="entry name" value="DML1/Misato_tubulin"/>
</dbReference>
<dbReference type="Gene3D" id="3.40.50.1440">
    <property type="entry name" value="Tubulin/FtsZ, GTPase domain"/>
    <property type="match status" value="1"/>
</dbReference>
<evidence type="ECO:0000313" key="2">
    <source>
        <dbReference type="EMBL" id="MCH97335.1"/>
    </source>
</evidence>
<reference evidence="2 3" key="1">
    <citation type="journal article" date="2018" name="Front. Plant Sci.">
        <title>Red Clover (Trifolium pratense) and Zigzag Clover (T. medium) - A Picture of Genomic Similarities and Differences.</title>
        <authorList>
            <person name="Dluhosova J."/>
            <person name="Istvanek J."/>
            <person name="Nedelnik J."/>
            <person name="Repkova J."/>
        </authorList>
    </citation>
    <scope>NUCLEOTIDE SEQUENCE [LARGE SCALE GENOMIC DNA]</scope>
    <source>
        <strain evidence="3">cv. 10/8</strain>
        <tissue evidence="2">Leaf</tissue>
    </source>
</reference>
<dbReference type="PANTHER" id="PTHR13391:SF0">
    <property type="entry name" value="PROTEIN MISATO HOMOLOG 1"/>
    <property type="match status" value="1"/>
</dbReference>
<dbReference type="InterPro" id="IPR036525">
    <property type="entry name" value="Tubulin/FtsZ_GTPase_sf"/>
</dbReference>
<sequence length="172" mass="18526">GFQFVVDDSGGFSAVASEFLENIVDEYTNTPVMLYAVRGSGSRANLQSRNRKILEELHDAISFSRLSSYSKLIVPVGLPSLSKASKFLHIENEKHYHSSAVYAAALHSISLPFRMVPVGPTADACSVSGAVDFHGLIQMLSGQGRQNMVSILDVAMPTPALTGTCDDVNNYS</sequence>
<comment type="caution">
    <text evidence="2">The sequence shown here is derived from an EMBL/GenBank/DDBJ whole genome shotgun (WGS) entry which is preliminary data.</text>
</comment>
<dbReference type="Pfam" id="PF14881">
    <property type="entry name" value="Tubulin_3"/>
    <property type="match status" value="1"/>
</dbReference>
<keyword evidence="3" id="KW-1185">Reference proteome</keyword>
<organism evidence="2 3">
    <name type="scientific">Trifolium medium</name>
    <dbReference type="NCBI Taxonomy" id="97028"/>
    <lineage>
        <taxon>Eukaryota</taxon>
        <taxon>Viridiplantae</taxon>
        <taxon>Streptophyta</taxon>
        <taxon>Embryophyta</taxon>
        <taxon>Tracheophyta</taxon>
        <taxon>Spermatophyta</taxon>
        <taxon>Magnoliopsida</taxon>
        <taxon>eudicotyledons</taxon>
        <taxon>Gunneridae</taxon>
        <taxon>Pentapetalae</taxon>
        <taxon>rosids</taxon>
        <taxon>fabids</taxon>
        <taxon>Fabales</taxon>
        <taxon>Fabaceae</taxon>
        <taxon>Papilionoideae</taxon>
        <taxon>50 kb inversion clade</taxon>
        <taxon>NPAAA clade</taxon>
        <taxon>Hologalegina</taxon>
        <taxon>IRL clade</taxon>
        <taxon>Trifolieae</taxon>
        <taxon>Trifolium</taxon>
    </lineage>
</organism>
<feature type="domain" description="DML1/Misato tubulin" evidence="1">
    <location>
        <begin position="7"/>
        <end position="114"/>
    </location>
</feature>